<evidence type="ECO:0000313" key="3">
    <source>
        <dbReference type="Proteomes" id="UP000305792"/>
    </source>
</evidence>
<reference evidence="2 3" key="1">
    <citation type="journal article" date="2018" name="Int. J. Syst. Evol. Microbiol.">
        <title>Glycomyces paridis sp. nov., isolated from the medicinal plant Paris polyphylla.</title>
        <authorList>
            <person name="Fang X.M."/>
            <person name="Bai J.L."/>
            <person name="Su J."/>
            <person name="Zhao L.L."/>
            <person name="Liu H.Y."/>
            <person name="Ma B.P."/>
            <person name="Zhang Y.Q."/>
            <person name="Yu L.Y."/>
        </authorList>
    </citation>
    <scope>NUCLEOTIDE SEQUENCE [LARGE SCALE GENOMIC DNA]</scope>
    <source>
        <strain evidence="2 3">CPCC 204357</strain>
    </source>
</reference>
<accession>A0A4S8PQP1</accession>
<protein>
    <recommendedName>
        <fullName evidence="4">Peptidase M48 domain-containing protein</fullName>
    </recommendedName>
</protein>
<dbReference type="Proteomes" id="UP000305792">
    <property type="component" value="Unassembled WGS sequence"/>
</dbReference>
<proteinExistence type="predicted"/>
<gene>
    <name evidence="2" type="ORF">E9998_04345</name>
</gene>
<dbReference type="AlphaFoldDB" id="A0A4S8PQP1"/>
<sequence>MRGVYAYTVFAACFVALLPWAFGRRLSFEAPLDLGLYVLAALGALGVLAQTWPLAKAHRAVLRRRPEGTPLSREDAPGLWDLAERTASALGSPMPDSIVVDAHPEFRLWAFTERTRTSFTVTVGLPLLTSLTTGQARALIARLLAATTGWAWRHARTTTGRDLLRLALRHPLLHRRNPLAWPLRGYADLYFELHGATDRAMTFDADMRAAQVAGGAHLQSALRETLATEWAWHSFDHRFLRRWDRARLVPSDVLGGYALYREHHPDEIAALLSLTLDNGNPRSRYPSFRRRFAATDGIEGTAHENDGATALDLLADADRLRARFEDRYTAPGSERVDWGDLGERASLGFHRPVAAAAYQAIAKALPSRPAGLDAVVAEIEAGRRDRLFRSLDRARFPANGFESMLVCAAFASKALRTEIPWAGTMAPKCVDGRPFDTRVLQKPLFSIPPDPARFRLQLKEVGVDIALAALDSGPEGS</sequence>
<keyword evidence="1" id="KW-0812">Transmembrane</keyword>
<dbReference type="RefSeq" id="WP_136528488.1">
    <property type="nucleotide sequence ID" value="NZ_STGX01000003.1"/>
</dbReference>
<keyword evidence="3" id="KW-1185">Reference proteome</keyword>
<keyword evidence="1" id="KW-0472">Membrane</keyword>
<feature type="transmembrane region" description="Helical" evidence="1">
    <location>
        <begin position="5"/>
        <end position="22"/>
    </location>
</feature>
<evidence type="ECO:0000313" key="2">
    <source>
        <dbReference type="EMBL" id="THV30624.1"/>
    </source>
</evidence>
<comment type="caution">
    <text evidence="2">The sequence shown here is derived from an EMBL/GenBank/DDBJ whole genome shotgun (WGS) entry which is preliminary data.</text>
</comment>
<evidence type="ECO:0000256" key="1">
    <source>
        <dbReference type="SAM" id="Phobius"/>
    </source>
</evidence>
<keyword evidence="1" id="KW-1133">Transmembrane helix</keyword>
<dbReference type="EMBL" id="STGX01000003">
    <property type="protein sequence ID" value="THV30624.1"/>
    <property type="molecule type" value="Genomic_DNA"/>
</dbReference>
<organism evidence="2 3">
    <name type="scientific">Glycomyces paridis</name>
    <dbReference type="NCBI Taxonomy" id="2126555"/>
    <lineage>
        <taxon>Bacteria</taxon>
        <taxon>Bacillati</taxon>
        <taxon>Actinomycetota</taxon>
        <taxon>Actinomycetes</taxon>
        <taxon>Glycomycetales</taxon>
        <taxon>Glycomycetaceae</taxon>
        <taxon>Glycomyces</taxon>
    </lineage>
</organism>
<evidence type="ECO:0008006" key="4">
    <source>
        <dbReference type="Google" id="ProtNLM"/>
    </source>
</evidence>
<dbReference type="CDD" id="cd07328">
    <property type="entry name" value="M48_Ste24p_like"/>
    <property type="match status" value="1"/>
</dbReference>
<feature type="transmembrane region" description="Helical" evidence="1">
    <location>
        <begin position="34"/>
        <end position="55"/>
    </location>
</feature>
<name>A0A4S8PQP1_9ACTN</name>
<dbReference type="OrthoDB" id="155290at2"/>